<organism evidence="1">
    <name type="scientific">marine metagenome</name>
    <dbReference type="NCBI Taxonomy" id="408172"/>
    <lineage>
        <taxon>unclassified sequences</taxon>
        <taxon>metagenomes</taxon>
        <taxon>ecological metagenomes</taxon>
    </lineage>
</organism>
<evidence type="ECO:0000313" key="1">
    <source>
        <dbReference type="EMBL" id="SVE58530.1"/>
    </source>
</evidence>
<proteinExistence type="predicted"/>
<dbReference type="AlphaFoldDB" id="A0A383EQD7"/>
<protein>
    <submittedName>
        <fullName evidence="1">Uncharacterized protein</fullName>
    </submittedName>
</protein>
<reference evidence="1" key="1">
    <citation type="submission" date="2018-05" db="EMBL/GenBank/DDBJ databases">
        <authorList>
            <person name="Lanie J.A."/>
            <person name="Ng W.-L."/>
            <person name="Kazmierczak K.M."/>
            <person name="Andrzejewski T.M."/>
            <person name="Davidsen T.M."/>
            <person name="Wayne K.J."/>
            <person name="Tettelin H."/>
            <person name="Glass J.I."/>
            <person name="Rusch D."/>
            <person name="Podicherti R."/>
            <person name="Tsui H.-C.T."/>
            <person name="Winkler M.E."/>
        </authorList>
    </citation>
    <scope>NUCLEOTIDE SEQUENCE</scope>
</reference>
<gene>
    <name evidence="1" type="ORF">METZ01_LOCUS511384</name>
</gene>
<sequence length="29" mass="3388">MGEIALIERDVLDANYAFIKLKFDNPVYE</sequence>
<dbReference type="EMBL" id="UINC01227583">
    <property type="protein sequence ID" value="SVE58530.1"/>
    <property type="molecule type" value="Genomic_DNA"/>
</dbReference>
<accession>A0A383EQD7</accession>
<name>A0A383EQD7_9ZZZZ</name>